<sequence>MAIAKVGDSVFFPGIDQIVNDFHAEQVIPAQAEINPAQVPACSLLDELFALDDLHASILKSLQPQVFDPVMLLPAEFSAILLAMPRRLQELAQAWPHTARICGQAAYMLNEELHRRGQAWECNAALRQV</sequence>
<evidence type="ECO:0000313" key="1">
    <source>
        <dbReference type="EMBL" id="MBK4733227.1"/>
    </source>
</evidence>
<dbReference type="RefSeq" id="WP_200589852.1">
    <property type="nucleotide sequence ID" value="NZ_JAEPBG010000001.1"/>
</dbReference>
<accession>A0A934W3U9</accession>
<proteinExistence type="predicted"/>
<dbReference type="Proteomes" id="UP000622890">
    <property type="component" value="Unassembled WGS sequence"/>
</dbReference>
<organism evidence="1 2">
    <name type="scientific">Noviherbaspirillum pedocola</name>
    <dbReference type="NCBI Taxonomy" id="2801341"/>
    <lineage>
        <taxon>Bacteria</taxon>
        <taxon>Pseudomonadati</taxon>
        <taxon>Pseudomonadota</taxon>
        <taxon>Betaproteobacteria</taxon>
        <taxon>Burkholderiales</taxon>
        <taxon>Oxalobacteraceae</taxon>
        <taxon>Noviherbaspirillum</taxon>
    </lineage>
</organism>
<dbReference type="AlphaFoldDB" id="A0A934W3U9"/>
<gene>
    <name evidence="1" type="ORF">JJB74_01160</name>
</gene>
<protein>
    <submittedName>
        <fullName evidence="1">Uncharacterized protein</fullName>
    </submittedName>
</protein>
<dbReference type="EMBL" id="JAEPBG010000001">
    <property type="protein sequence ID" value="MBK4733227.1"/>
    <property type="molecule type" value="Genomic_DNA"/>
</dbReference>
<evidence type="ECO:0000313" key="2">
    <source>
        <dbReference type="Proteomes" id="UP000622890"/>
    </source>
</evidence>
<name>A0A934W3U9_9BURK</name>
<dbReference type="InterPro" id="IPR012672">
    <property type="entry name" value="T3SS_YscX"/>
</dbReference>
<reference evidence="1" key="1">
    <citation type="submission" date="2021-01" db="EMBL/GenBank/DDBJ databases">
        <title>Genome sequence of strain Noviherbaspirillum sp. DKR-6.</title>
        <authorList>
            <person name="Chaudhary D.K."/>
        </authorList>
    </citation>
    <scope>NUCLEOTIDE SEQUENCE</scope>
    <source>
        <strain evidence="1">DKR-6</strain>
    </source>
</reference>
<keyword evidence="2" id="KW-1185">Reference proteome</keyword>
<dbReference type="Pfam" id="PF09474">
    <property type="entry name" value="Type_III_YscX"/>
    <property type="match status" value="1"/>
</dbReference>
<comment type="caution">
    <text evidence="1">The sequence shown here is derived from an EMBL/GenBank/DDBJ whole genome shotgun (WGS) entry which is preliminary data.</text>
</comment>